<reference evidence="13 14" key="1">
    <citation type="submission" date="2018-07" db="EMBL/GenBank/DDBJ databases">
        <title>Genomic Encyclopedia of Type Strains, Phase III (KMG-III): the genomes of soil and plant-associated and newly described type strains.</title>
        <authorList>
            <person name="Whitman W."/>
        </authorList>
    </citation>
    <scope>NUCLEOTIDE SEQUENCE [LARGE SCALE GENOMIC DNA]</scope>
    <source>
        <strain evidence="13 14">CECT 8488</strain>
    </source>
</reference>
<dbReference type="SUPFAM" id="SSF81665">
    <property type="entry name" value="Calcium ATPase, transmembrane domain M"/>
    <property type="match status" value="1"/>
</dbReference>
<organism evidence="13 14">
    <name type="scientific">Aestuariispira insulae</name>
    <dbReference type="NCBI Taxonomy" id="1461337"/>
    <lineage>
        <taxon>Bacteria</taxon>
        <taxon>Pseudomonadati</taxon>
        <taxon>Pseudomonadota</taxon>
        <taxon>Alphaproteobacteria</taxon>
        <taxon>Rhodospirillales</taxon>
        <taxon>Kiloniellaceae</taxon>
        <taxon>Aestuariispira</taxon>
    </lineage>
</organism>
<feature type="transmembrane region" description="Helical" evidence="11">
    <location>
        <begin position="698"/>
        <end position="717"/>
    </location>
</feature>
<keyword evidence="6 11" id="KW-0547">Nucleotide-binding</keyword>
<dbReference type="InterPro" id="IPR027256">
    <property type="entry name" value="P-typ_ATPase_IB"/>
</dbReference>
<dbReference type="Gene3D" id="3.40.1110.10">
    <property type="entry name" value="Calcium-transporting ATPase, cytoplasmic domain N"/>
    <property type="match status" value="1"/>
</dbReference>
<dbReference type="GO" id="GO:0005507">
    <property type="term" value="F:copper ion binding"/>
    <property type="evidence" value="ECO:0007669"/>
    <property type="project" value="TreeGrafter"/>
</dbReference>
<dbReference type="SFLD" id="SFLDF00027">
    <property type="entry name" value="p-type_atpase"/>
    <property type="match status" value="1"/>
</dbReference>
<dbReference type="PANTHER" id="PTHR43520:SF8">
    <property type="entry name" value="P-TYPE CU(+) TRANSPORTER"/>
    <property type="match status" value="1"/>
</dbReference>
<dbReference type="SFLD" id="SFLDS00003">
    <property type="entry name" value="Haloacid_Dehalogenase"/>
    <property type="match status" value="1"/>
</dbReference>
<proteinExistence type="inferred from homology"/>
<dbReference type="NCBIfam" id="TIGR01525">
    <property type="entry name" value="ATPase-IB_hvy"/>
    <property type="match status" value="1"/>
</dbReference>
<feature type="transmembrane region" description="Helical" evidence="11">
    <location>
        <begin position="91"/>
        <end position="111"/>
    </location>
</feature>
<dbReference type="PRINTS" id="PR00119">
    <property type="entry name" value="CATATPASE"/>
</dbReference>
<feature type="transmembrane region" description="Helical" evidence="11">
    <location>
        <begin position="183"/>
        <end position="201"/>
    </location>
</feature>
<keyword evidence="5 11" id="KW-0479">Metal-binding</keyword>
<evidence type="ECO:0000313" key="13">
    <source>
        <dbReference type="EMBL" id="RED54066.1"/>
    </source>
</evidence>
<dbReference type="InterPro" id="IPR059000">
    <property type="entry name" value="ATPase_P-type_domA"/>
</dbReference>
<evidence type="ECO:0000256" key="8">
    <source>
        <dbReference type="ARBA" id="ARBA00022967"/>
    </source>
</evidence>
<feature type="transmembrane region" description="Helical" evidence="11">
    <location>
        <begin position="675"/>
        <end position="692"/>
    </location>
</feature>
<dbReference type="FunFam" id="3.30.70.100:FF:000001">
    <property type="entry name" value="ATPase copper transporting beta"/>
    <property type="match status" value="1"/>
</dbReference>
<dbReference type="InterPro" id="IPR017969">
    <property type="entry name" value="Heavy-metal-associated_CS"/>
</dbReference>
<dbReference type="PROSITE" id="PS00154">
    <property type="entry name" value="ATPASE_E1_E2"/>
    <property type="match status" value="1"/>
</dbReference>
<keyword evidence="3" id="KW-0813">Transport</keyword>
<dbReference type="FunFam" id="2.70.150.10:FF:000002">
    <property type="entry name" value="Copper-transporting ATPase 1, putative"/>
    <property type="match status" value="1"/>
</dbReference>
<comment type="similarity">
    <text evidence="2 11">Belongs to the cation transport ATPase (P-type) (TC 3.A.3) family. Type IB subfamily.</text>
</comment>
<evidence type="ECO:0000313" key="14">
    <source>
        <dbReference type="Proteomes" id="UP000256845"/>
    </source>
</evidence>
<sequence length="732" mass="77525">MQKVAEKNMERRFSLAVSGMTCAGCASGLERKLKAEPGIADALVNFALAKATVLTADSKIDIDQVIRAVDRAGYSAAPAEKIGSDDGKQSYDGWLVLAAFLLTIPLVLKMFLPTGHVLAPSGWTELLLATPVQFVAGWRFYRGSWAALRHGNWGMDLLVVLGTTAAYGYSLAQLLLLSGDGHLYFESGAVVVTLVLLGRYLEERAKKRTTEAIRLLMDLQPDRVTVFRDGEWTELPADFVRPGDRVKVLSADRIPVDGQIQAGASEIDERMLTGESLPVGKKTGDPVFAGTMNGLGVLELNVTAAAGDSRLSRIVDIVTNAQQGKAPVQRLVDRVSAWFVPIVLVISLLSLTGWLTVGVSLEQALMAAVSVLVIACPCALGLATPTAVVVGTGAGARAGILFRDIEALERAFNVNAVAFDKTGTLTEGEPEISAIAAVGDRTADEVMTLAASLQQDSNHPLALAFLDHAKKLGLALEPVEEVEIQPGQGLYGCVSGSRVVIGNRSLMVTQEIALPETAGNPPAIEGETQLFVALDGRLAAVVNVRDKIRDSAAATIGILRQRGITSHLISGDAQLVADAVGRQVGVDQAMGDVRPEGKARALETIRQTNGVVAMVGDGINDAPALAVADVGIAMGAGSDIAKETAPVTLMRADLRLVPAVFDISRRVIWKIRQNLFWAFIFNIIGIPLAAFGLLNPMIAGGAMAFSSVAVVSNSLLLRRWKPGLLLTEGERS</sequence>
<evidence type="ECO:0000256" key="9">
    <source>
        <dbReference type="ARBA" id="ARBA00022989"/>
    </source>
</evidence>
<evidence type="ECO:0000256" key="10">
    <source>
        <dbReference type="ARBA" id="ARBA00023136"/>
    </source>
</evidence>
<feature type="transmembrane region" description="Helical" evidence="11">
    <location>
        <begin position="153"/>
        <end position="177"/>
    </location>
</feature>
<dbReference type="InterPro" id="IPR044492">
    <property type="entry name" value="P_typ_ATPase_HD_dom"/>
</dbReference>
<dbReference type="GO" id="GO:0012505">
    <property type="term" value="C:endomembrane system"/>
    <property type="evidence" value="ECO:0007669"/>
    <property type="project" value="UniProtKB-SubCell"/>
</dbReference>
<evidence type="ECO:0000259" key="12">
    <source>
        <dbReference type="PROSITE" id="PS50846"/>
    </source>
</evidence>
<dbReference type="Pfam" id="PF00403">
    <property type="entry name" value="HMA"/>
    <property type="match status" value="1"/>
</dbReference>
<feature type="transmembrane region" description="Helical" evidence="11">
    <location>
        <begin position="363"/>
        <end position="383"/>
    </location>
</feature>
<dbReference type="AlphaFoldDB" id="A0A3D9HYT0"/>
<feature type="transmembrane region" description="Helical" evidence="11">
    <location>
        <begin position="123"/>
        <end position="141"/>
    </location>
</feature>
<evidence type="ECO:0000256" key="7">
    <source>
        <dbReference type="ARBA" id="ARBA00022840"/>
    </source>
</evidence>
<dbReference type="Gene3D" id="2.70.150.10">
    <property type="entry name" value="Calcium-transporting ATPase, cytoplasmic transduction domain A"/>
    <property type="match status" value="1"/>
</dbReference>
<dbReference type="NCBIfam" id="TIGR01494">
    <property type="entry name" value="ATPase_P-type"/>
    <property type="match status" value="1"/>
</dbReference>
<dbReference type="GO" id="GO:0016887">
    <property type="term" value="F:ATP hydrolysis activity"/>
    <property type="evidence" value="ECO:0007669"/>
    <property type="project" value="InterPro"/>
</dbReference>
<dbReference type="OrthoDB" id="9760802at2"/>
<dbReference type="InterPro" id="IPR023298">
    <property type="entry name" value="ATPase_P-typ_TM_dom_sf"/>
</dbReference>
<dbReference type="InterPro" id="IPR036163">
    <property type="entry name" value="HMA_dom_sf"/>
</dbReference>
<dbReference type="NCBIfam" id="TIGR01511">
    <property type="entry name" value="ATPase-IB1_Cu"/>
    <property type="match status" value="1"/>
</dbReference>
<keyword evidence="14" id="KW-1185">Reference proteome</keyword>
<keyword evidence="11" id="KW-1003">Cell membrane</keyword>
<keyword evidence="8" id="KW-1278">Translocase</keyword>
<evidence type="ECO:0000256" key="1">
    <source>
        <dbReference type="ARBA" id="ARBA00004127"/>
    </source>
</evidence>
<dbReference type="GO" id="GO:0055070">
    <property type="term" value="P:copper ion homeostasis"/>
    <property type="evidence" value="ECO:0007669"/>
    <property type="project" value="TreeGrafter"/>
</dbReference>
<dbReference type="InterPro" id="IPR018303">
    <property type="entry name" value="ATPase_P-typ_P_site"/>
</dbReference>
<name>A0A3D9HYT0_9PROT</name>
<dbReference type="PROSITE" id="PS50846">
    <property type="entry name" value="HMA_2"/>
    <property type="match status" value="1"/>
</dbReference>
<dbReference type="InterPro" id="IPR006121">
    <property type="entry name" value="HMA_dom"/>
</dbReference>
<dbReference type="CDD" id="cd02094">
    <property type="entry name" value="P-type_ATPase_Cu-like"/>
    <property type="match status" value="1"/>
</dbReference>
<dbReference type="PROSITE" id="PS01047">
    <property type="entry name" value="HMA_1"/>
    <property type="match status" value="1"/>
</dbReference>
<dbReference type="InterPro" id="IPR036412">
    <property type="entry name" value="HAD-like_sf"/>
</dbReference>
<evidence type="ECO:0000256" key="3">
    <source>
        <dbReference type="ARBA" id="ARBA00022448"/>
    </source>
</evidence>
<evidence type="ECO:0000256" key="11">
    <source>
        <dbReference type="RuleBase" id="RU362081"/>
    </source>
</evidence>
<dbReference type="GO" id="GO:0043682">
    <property type="term" value="F:P-type divalent copper transporter activity"/>
    <property type="evidence" value="ECO:0007669"/>
    <property type="project" value="TreeGrafter"/>
</dbReference>
<keyword evidence="9 11" id="KW-1133">Transmembrane helix</keyword>
<accession>A0A3D9HYT0</accession>
<evidence type="ECO:0000256" key="2">
    <source>
        <dbReference type="ARBA" id="ARBA00006024"/>
    </source>
</evidence>
<dbReference type="InterPro" id="IPR023299">
    <property type="entry name" value="ATPase_P-typ_cyto_dom_N"/>
</dbReference>
<dbReference type="Gene3D" id="3.30.70.100">
    <property type="match status" value="1"/>
</dbReference>
<dbReference type="PANTHER" id="PTHR43520">
    <property type="entry name" value="ATP7, ISOFORM B"/>
    <property type="match status" value="1"/>
</dbReference>
<dbReference type="GO" id="GO:0005886">
    <property type="term" value="C:plasma membrane"/>
    <property type="evidence" value="ECO:0007669"/>
    <property type="project" value="UniProtKB-SubCell"/>
</dbReference>
<protein>
    <submittedName>
        <fullName evidence="13">Cu+-exporting ATPase</fullName>
    </submittedName>
</protein>
<keyword evidence="7 11" id="KW-0067">ATP-binding</keyword>
<feature type="transmembrane region" description="Helical" evidence="11">
    <location>
        <begin position="335"/>
        <end position="357"/>
    </location>
</feature>
<dbReference type="Gene3D" id="3.40.50.1000">
    <property type="entry name" value="HAD superfamily/HAD-like"/>
    <property type="match status" value="1"/>
</dbReference>
<evidence type="ECO:0000256" key="4">
    <source>
        <dbReference type="ARBA" id="ARBA00022692"/>
    </source>
</evidence>
<dbReference type="CDD" id="cd00371">
    <property type="entry name" value="HMA"/>
    <property type="match status" value="1"/>
</dbReference>
<dbReference type="InterPro" id="IPR023214">
    <property type="entry name" value="HAD_sf"/>
</dbReference>
<dbReference type="GO" id="GO:0005524">
    <property type="term" value="F:ATP binding"/>
    <property type="evidence" value="ECO:0007669"/>
    <property type="project" value="UniProtKB-UniRule"/>
</dbReference>
<comment type="caution">
    <text evidence="13">The sequence shown here is derived from an EMBL/GenBank/DDBJ whole genome shotgun (WGS) entry which is preliminary data.</text>
</comment>
<dbReference type="Pfam" id="PF00702">
    <property type="entry name" value="Hydrolase"/>
    <property type="match status" value="1"/>
</dbReference>
<evidence type="ECO:0000256" key="6">
    <source>
        <dbReference type="ARBA" id="ARBA00022741"/>
    </source>
</evidence>
<evidence type="ECO:0000256" key="5">
    <source>
        <dbReference type="ARBA" id="ARBA00022723"/>
    </source>
</evidence>
<dbReference type="EMBL" id="QRDW01000001">
    <property type="protein sequence ID" value="RED54066.1"/>
    <property type="molecule type" value="Genomic_DNA"/>
</dbReference>
<gene>
    <name evidence="13" type="ORF">DFP90_101867</name>
</gene>
<dbReference type="SUPFAM" id="SSF56784">
    <property type="entry name" value="HAD-like"/>
    <property type="match status" value="1"/>
</dbReference>
<dbReference type="SUPFAM" id="SSF81653">
    <property type="entry name" value="Calcium ATPase, transduction domain A"/>
    <property type="match status" value="1"/>
</dbReference>
<dbReference type="PRINTS" id="PR00941">
    <property type="entry name" value="CDATPASE"/>
</dbReference>
<dbReference type="InterPro" id="IPR001757">
    <property type="entry name" value="P_typ_ATPase"/>
</dbReference>
<dbReference type="InterPro" id="IPR008250">
    <property type="entry name" value="ATPase_P-typ_transduc_dom_A_sf"/>
</dbReference>
<dbReference type="SUPFAM" id="SSF55008">
    <property type="entry name" value="HMA, heavy metal-associated domain"/>
    <property type="match status" value="1"/>
</dbReference>
<feature type="domain" description="HMA" evidence="12">
    <location>
        <begin position="11"/>
        <end position="77"/>
    </location>
</feature>
<comment type="subcellular location">
    <subcellularLocation>
        <location evidence="11">Cell membrane</location>
    </subcellularLocation>
    <subcellularLocation>
        <location evidence="1">Endomembrane system</location>
        <topology evidence="1">Multi-pass membrane protein</topology>
    </subcellularLocation>
</comment>
<keyword evidence="10 11" id="KW-0472">Membrane</keyword>
<keyword evidence="4 11" id="KW-0812">Transmembrane</keyword>
<dbReference type="Pfam" id="PF00122">
    <property type="entry name" value="E1-E2_ATPase"/>
    <property type="match status" value="1"/>
</dbReference>
<dbReference type="SFLD" id="SFLDG00002">
    <property type="entry name" value="C1.7:_P-type_atpase_like"/>
    <property type="match status" value="1"/>
</dbReference>
<dbReference type="Proteomes" id="UP000256845">
    <property type="component" value="Unassembled WGS sequence"/>
</dbReference>